<keyword evidence="1" id="KW-0472">Membrane</keyword>
<name>A0A5N7BY79_PETAA</name>
<dbReference type="Pfam" id="PF14342">
    <property type="entry name" value="DUF4396"/>
    <property type="match status" value="1"/>
</dbReference>
<dbReference type="OrthoDB" id="2128064at2759"/>
<sequence length="207" mass="22702">MRPPILLPRRITCSNTPKLHLYRFTRKTSHSTIPKVSPPSTCKKSQTCKTTTSSPSITKLSFWTDKPAWSRAGINTLRCLVGCTMGDFSALWLLQSFCPDWGMGVVMGVSMASGLLSSLTLETTLLIHGKDKLPWKHALKTACGMSFISMLAMESVQNLVDYQLTGGVVMLGDPGFWAAAVAAMGAGFLAPLPWNYFRLRAWSQACH</sequence>
<keyword evidence="1" id="KW-1133">Transmembrane helix</keyword>
<organism evidence="3">
    <name type="scientific">Petromyces alliaceus</name>
    <name type="common">Aspergillus alliaceus</name>
    <dbReference type="NCBI Taxonomy" id="209559"/>
    <lineage>
        <taxon>Eukaryota</taxon>
        <taxon>Fungi</taxon>
        <taxon>Dikarya</taxon>
        <taxon>Ascomycota</taxon>
        <taxon>Pezizomycotina</taxon>
        <taxon>Eurotiomycetes</taxon>
        <taxon>Eurotiomycetidae</taxon>
        <taxon>Eurotiales</taxon>
        <taxon>Aspergillaceae</taxon>
        <taxon>Aspergillus</taxon>
        <taxon>Aspergillus subgen. Circumdati</taxon>
    </lineage>
</organism>
<dbReference type="AlphaFoldDB" id="A0A5N7BY79"/>
<protein>
    <recommendedName>
        <fullName evidence="2">DUF4396 domain-containing protein</fullName>
    </recommendedName>
</protein>
<gene>
    <name evidence="3" type="ORF">BDV23DRAFT_138388</name>
</gene>
<accession>A0A5N7BY79</accession>
<dbReference type="EMBL" id="ML735305">
    <property type="protein sequence ID" value="KAE8386786.1"/>
    <property type="molecule type" value="Genomic_DNA"/>
</dbReference>
<evidence type="ECO:0000313" key="3">
    <source>
        <dbReference type="EMBL" id="KAE8386786.1"/>
    </source>
</evidence>
<dbReference type="InterPro" id="IPR025509">
    <property type="entry name" value="DUF4396"/>
</dbReference>
<evidence type="ECO:0000256" key="1">
    <source>
        <dbReference type="SAM" id="Phobius"/>
    </source>
</evidence>
<feature type="transmembrane region" description="Helical" evidence="1">
    <location>
        <begin position="176"/>
        <end position="197"/>
    </location>
</feature>
<proteinExistence type="predicted"/>
<evidence type="ECO:0000259" key="2">
    <source>
        <dbReference type="Pfam" id="PF14342"/>
    </source>
</evidence>
<dbReference type="Proteomes" id="UP000326877">
    <property type="component" value="Unassembled WGS sequence"/>
</dbReference>
<reference evidence="3" key="1">
    <citation type="submission" date="2019-04" db="EMBL/GenBank/DDBJ databases">
        <title>Friends and foes A comparative genomics studyof 23 Aspergillus species from section Flavi.</title>
        <authorList>
            <consortium name="DOE Joint Genome Institute"/>
            <person name="Kjaerbolling I."/>
            <person name="Vesth T."/>
            <person name="Frisvad J.C."/>
            <person name="Nybo J.L."/>
            <person name="Theobald S."/>
            <person name="Kildgaard S."/>
            <person name="Isbrandt T."/>
            <person name="Kuo A."/>
            <person name="Sato A."/>
            <person name="Lyhne E.K."/>
            <person name="Kogle M.E."/>
            <person name="Wiebenga A."/>
            <person name="Kun R.S."/>
            <person name="Lubbers R.J."/>
            <person name="Makela M.R."/>
            <person name="Barry K."/>
            <person name="Chovatia M."/>
            <person name="Clum A."/>
            <person name="Daum C."/>
            <person name="Haridas S."/>
            <person name="He G."/>
            <person name="LaButti K."/>
            <person name="Lipzen A."/>
            <person name="Mondo S."/>
            <person name="Riley R."/>
            <person name="Salamov A."/>
            <person name="Simmons B.A."/>
            <person name="Magnuson J.K."/>
            <person name="Henrissat B."/>
            <person name="Mortensen U.H."/>
            <person name="Larsen T.O."/>
            <person name="Devries R.P."/>
            <person name="Grigoriev I.V."/>
            <person name="Machida M."/>
            <person name="Baker S.E."/>
            <person name="Andersen M.R."/>
        </authorList>
    </citation>
    <scope>NUCLEOTIDE SEQUENCE [LARGE SCALE GENOMIC DNA]</scope>
    <source>
        <strain evidence="3">IBT 14317</strain>
    </source>
</reference>
<keyword evidence="1" id="KW-0812">Transmembrane</keyword>
<feature type="domain" description="DUF4396" evidence="2">
    <location>
        <begin position="69"/>
        <end position="201"/>
    </location>
</feature>